<keyword evidence="1" id="KW-0732">Signal</keyword>
<proteinExistence type="predicted"/>
<dbReference type="AlphaFoldDB" id="A0A161PPY1"/>
<dbReference type="RefSeq" id="WP_063208943.1">
    <property type="nucleotide sequence ID" value="NZ_LUKD01000008.1"/>
</dbReference>
<dbReference type="Gene3D" id="1.10.10.10">
    <property type="entry name" value="Winged helix-like DNA-binding domain superfamily/Winged helix DNA-binding domain"/>
    <property type="match status" value="1"/>
</dbReference>
<evidence type="ECO:0000256" key="1">
    <source>
        <dbReference type="SAM" id="SignalP"/>
    </source>
</evidence>
<evidence type="ECO:0000313" key="3">
    <source>
        <dbReference type="EMBL" id="KYG62686.1"/>
    </source>
</evidence>
<gene>
    <name evidence="3" type="ORF">AZI87_15475</name>
</gene>
<reference evidence="3 4" key="1">
    <citation type="submission" date="2016-03" db="EMBL/GenBank/DDBJ databases">
        <authorList>
            <person name="Ploux O."/>
        </authorList>
    </citation>
    <scope>NUCLEOTIDE SEQUENCE [LARGE SCALE GENOMIC DNA]</scope>
    <source>
        <strain evidence="3 4">EC13</strain>
    </source>
</reference>
<dbReference type="Pfam" id="PF13884">
    <property type="entry name" value="Peptidase_S74"/>
    <property type="match status" value="1"/>
</dbReference>
<organism evidence="3 4">
    <name type="scientific">Bdellovibrio bacteriovorus</name>
    <dbReference type="NCBI Taxonomy" id="959"/>
    <lineage>
        <taxon>Bacteria</taxon>
        <taxon>Pseudomonadati</taxon>
        <taxon>Bdellovibrionota</taxon>
        <taxon>Bdellovibrionia</taxon>
        <taxon>Bdellovibrionales</taxon>
        <taxon>Pseudobdellovibrionaceae</taxon>
        <taxon>Bdellovibrio</taxon>
    </lineage>
</organism>
<dbReference type="PROSITE" id="PS51688">
    <property type="entry name" value="ICA"/>
    <property type="match status" value="1"/>
</dbReference>
<evidence type="ECO:0000313" key="4">
    <source>
        <dbReference type="Proteomes" id="UP000075799"/>
    </source>
</evidence>
<dbReference type="Proteomes" id="UP000075799">
    <property type="component" value="Unassembled WGS sequence"/>
</dbReference>
<dbReference type="PROSITE" id="PS51257">
    <property type="entry name" value="PROKAR_LIPOPROTEIN"/>
    <property type="match status" value="1"/>
</dbReference>
<feature type="signal peptide" evidence="1">
    <location>
        <begin position="1"/>
        <end position="21"/>
    </location>
</feature>
<comment type="caution">
    <text evidence="3">The sequence shown here is derived from an EMBL/GenBank/DDBJ whole genome shotgun (WGS) entry which is preliminary data.</text>
</comment>
<feature type="chain" id="PRO_5007824725" description="Peptidase S74 domain-containing protein" evidence="1">
    <location>
        <begin position="22"/>
        <end position="1078"/>
    </location>
</feature>
<protein>
    <recommendedName>
        <fullName evidence="2">Peptidase S74 domain-containing protein</fullName>
    </recommendedName>
</protein>
<accession>A0A161PPY1</accession>
<name>A0A161PPY1_BDEBC</name>
<dbReference type="EMBL" id="LUKD01000008">
    <property type="protein sequence ID" value="KYG62686.1"/>
    <property type="molecule type" value="Genomic_DNA"/>
</dbReference>
<dbReference type="InterPro" id="IPR030392">
    <property type="entry name" value="S74_ICA"/>
</dbReference>
<dbReference type="InterPro" id="IPR036388">
    <property type="entry name" value="WH-like_DNA-bd_sf"/>
</dbReference>
<feature type="domain" description="Peptidase S74" evidence="2">
    <location>
        <begin position="953"/>
        <end position="1046"/>
    </location>
</feature>
<evidence type="ECO:0000259" key="2">
    <source>
        <dbReference type="PROSITE" id="PS51688"/>
    </source>
</evidence>
<sequence>MNRLSLSVLVMLLFVGSCVNAQNKGISFQGVFQDPNGDFPTASGLTVRLQILDPVADCVLREEVHSAVDVTNGYMNLVIGSSSASVPAASNPSPLPSFQKVMDNSAPLNGFNCSYVPQAHHERKIRIITNMPRLAGGFDAVTADFNMRAVAFAMNSEMLNGKKEEDFLQVNPAQGVTQTHLEQLLSRYSQLDAILNGNYSGNAATATTALTANSATTATSATTAATAATANALRGFNVATTTPTAGQVLTWDAGSSSWEPSTSTGLVSSVAGRTGDVTLSTSDVSGLDTFVDGRVTLQKGVASGLAPLNSSSKVSTSFLGTGTADASTYLRGDGTWSTISSSDATKLPLAGGTMTGDITMASGADLMVGGNSLQNVGYLTMNPSRSLHLSNNATDPAGLTLSDAGKMWYDSSNNVIKFWDGGAVRTLGVAGSGLSTSTSFAGDVSGTYNNLVLATVPISKGGTGQTTKTNSFNALSPLTTKGDLVIHNGTNSVRLPAGSNMTYLRANSAAAEGVEWTSSISASEISSLASTGIVQRNGAGNYSTVTVNAPLSYTGGILGVTTGTSSTTVAAGNDSRIVGALQKSGDTMTGTLNALDVNIANTRYLKLPESSDGTVAGQLWYNAGDIKYFDGTSAKTLKVAGTTPVDQGGTGVTSLNSGSLLLGNGINPVTALNPVAGNIVYATGTTTWLSGSPDTANLVTKSLNQTITGLKTFTSFMNTKDIRYFDLDSSHYVGLKAPNTVLNSFTLSLPATAGSSGQALTHDGAGGLTWSNLPASSGPAGGTGRIQYNNGGSFGGTNLYTDGFRISLNSSEMKDYFYLEVPHGIQYNSSGAGVIPQYENSFFRVNNTAPSDNRAALHTFGVTNTATTSQNAYFGAVSTPTGHSPAIVIGQQTGSSSYEERFRVDASGNVGIGTVNPAYKLVVNGDINLLGGASALRFAGTGVCTSTGCTSSSDQRLKEKIEPLSDSLSKLLQIQGVQYEYIDKEKFGSRRHIGVLAQDVEKVFPETVVTDEKSGLKSVAYDHLVAPIIEAIKSLYVEQEVQRKELTLLQKQNIDLKTENSAIKLYLCQKDPEAPFCN</sequence>